<name>A0AAP0RG05_LIQFO</name>
<organism evidence="6 7">
    <name type="scientific">Liquidambar formosana</name>
    <name type="common">Formosan gum</name>
    <dbReference type="NCBI Taxonomy" id="63359"/>
    <lineage>
        <taxon>Eukaryota</taxon>
        <taxon>Viridiplantae</taxon>
        <taxon>Streptophyta</taxon>
        <taxon>Embryophyta</taxon>
        <taxon>Tracheophyta</taxon>
        <taxon>Spermatophyta</taxon>
        <taxon>Magnoliopsida</taxon>
        <taxon>eudicotyledons</taxon>
        <taxon>Gunneridae</taxon>
        <taxon>Pentapetalae</taxon>
        <taxon>Saxifragales</taxon>
        <taxon>Altingiaceae</taxon>
        <taxon>Liquidambar</taxon>
    </lineage>
</organism>
<protein>
    <recommendedName>
        <fullName evidence="8">Cytochrome P450</fullName>
    </recommendedName>
</protein>
<dbReference type="GO" id="GO:0005506">
    <property type="term" value="F:iron ion binding"/>
    <property type="evidence" value="ECO:0007669"/>
    <property type="project" value="InterPro"/>
</dbReference>
<keyword evidence="4" id="KW-0560">Oxidoreductase</keyword>
<dbReference type="GO" id="GO:0016705">
    <property type="term" value="F:oxidoreductase activity, acting on paired donors, with incorporation or reduction of molecular oxygen"/>
    <property type="evidence" value="ECO:0007669"/>
    <property type="project" value="InterPro"/>
</dbReference>
<evidence type="ECO:0000313" key="7">
    <source>
        <dbReference type="Proteomes" id="UP001415857"/>
    </source>
</evidence>
<comment type="cofactor">
    <cofactor evidence="1">
        <name>heme</name>
        <dbReference type="ChEBI" id="CHEBI:30413"/>
    </cofactor>
</comment>
<keyword evidence="7" id="KW-1185">Reference proteome</keyword>
<dbReference type="Proteomes" id="UP001415857">
    <property type="component" value="Unassembled WGS sequence"/>
</dbReference>
<evidence type="ECO:0000256" key="3">
    <source>
        <dbReference type="ARBA" id="ARBA00022723"/>
    </source>
</evidence>
<evidence type="ECO:0000256" key="2">
    <source>
        <dbReference type="ARBA" id="ARBA00010617"/>
    </source>
</evidence>
<comment type="similarity">
    <text evidence="2">Belongs to the cytochrome P450 family.</text>
</comment>
<dbReference type="GO" id="GO:0004497">
    <property type="term" value="F:monooxygenase activity"/>
    <property type="evidence" value="ECO:0007669"/>
    <property type="project" value="InterPro"/>
</dbReference>
<keyword evidence="3" id="KW-0479">Metal-binding</keyword>
<reference evidence="6 7" key="1">
    <citation type="journal article" date="2024" name="Plant J.">
        <title>Genome sequences and population genomics reveal climatic adaptation and genomic divergence between two closely related sweetgum species.</title>
        <authorList>
            <person name="Xu W.Q."/>
            <person name="Ren C.Q."/>
            <person name="Zhang X.Y."/>
            <person name="Comes H.P."/>
            <person name="Liu X.H."/>
            <person name="Li Y.G."/>
            <person name="Kettle C.J."/>
            <person name="Jalonen R."/>
            <person name="Gaisberger H."/>
            <person name="Ma Y.Z."/>
            <person name="Qiu Y.X."/>
        </authorList>
    </citation>
    <scope>NUCLEOTIDE SEQUENCE [LARGE SCALE GENOMIC DNA]</scope>
    <source>
        <strain evidence="6">Hangzhou</strain>
    </source>
</reference>
<dbReference type="Gene3D" id="1.10.630.10">
    <property type="entry name" value="Cytochrome P450"/>
    <property type="match status" value="1"/>
</dbReference>
<dbReference type="AlphaFoldDB" id="A0AAP0RG05"/>
<dbReference type="PANTHER" id="PTHR24296">
    <property type="entry name" value="CYTOCHROME P450"/>
    <property type="match status" value="1"/>
</dbReference>
<evidence type="ECO:0000256" key="4">
    <source>
        <dbReference type="ARBA" id="ARBA00023002"/>
    </source>
</evidence>
<evidence type="ECO:0000256" key="5">
    <source>
        <dbReference type="ARBA" id="ARBA00023004"/>
    </source>
</evidence>
<evidence type="ECO:0000256" key="1">
    <source>
        <dbReference type="ARBA" id="ARBA00001971"/>
    </source>
</evidence>
<proteinExistence type="inferred from homology"/>
<dbReference type="SUPFAM" id="SSF48264">
    <property type="entry name" value="Cytochrome P450"/>
    <property type="match status" value="1"/>
</dbReference>
<keyword evidence="5" id="KW-0408">Iron</keyword>
<dbReference type="Pfam" id="PF00067">
    <property type="entry name" value="p450"/>
    <property type="match status" value="1"/>
</dbReference>
<accession>A0AAP0RG05</accession>
<gene>
    <name evidence="6" type="ORF">L1049_005956</name>
</gene>
<sequence length="180" mass="20546">MQDLVHQKLLHLIEKQENSGDCIDLQEVLLRFTFDNICTVAFGADPGCLAPDLPEVPFAKAFEEATELTTFRFLVPPFIWKPMRFFGVGSQKRLKEAVRTVHDFVEQMVADRRIELSKIGTVDDRFDLLSRLMQIKNPDNQVKVVEGHNVVPKMTTTLYMKDGLSVTFKSRSRLSQADTT</sequence>
<dbReference type="InterPro" id="IPR001128">
    <property type="entry name" value="Cyt_P450"/>
</dbReference>
<evidence type="ECO:0000313" key="6">
    <source>
        <dbReference type="EMBL" id="KAK9276423.1"/>
    </source>
</evidence>
<dbReference type="InterPro" id="IPR036396">
    <property type="entry name" value="Cyt_P450_sf"/>
</dbReference>
<evidence type="ECO:0008006" key="8">
    <source>
        <dbReference type="Google" id="ProtNLM"/>
    </source>
</evidence>
<comment type="caution">
    <text evidence="6">The sequence shown here is derived from an EMBL/GenBank/DDBJ whole genome shotgun (WGS) entry which is preliminary data.</text>
</comment>
<dbReference type="GO" id="GO:0020037">
    <property type="term" value="F:heme binding"/>
    <property type="evidence" value="ECO:0007669"/>
    <property type="project" value="InterPro"/>
</dbReference>
<dbReference type="EMBL" id="JBBPBK010000010">
    <property type="protein sequence ID" value="KAK9276423.1"/>
    <property type="molecule type" value="Genomic_DNA"/>
</dbReference>